<dbReference type="InParanoid" id="A0A0R0HQQ6"/>
<dbReference type="EMBL" id="CM000843">
    <property type="protein sequence ID" value="KRH32839.1"/>
    <property type="molecule type" value="Genomic_DNA"/>
</dbReference>
<reference evidence="2 3" key="1">
    <citation type="journal article" date="2010" name="Nature">
        <title>Genome sequence of the palaeopolyploid soybean.</title>
        <authorList>
            <person name="Schmutz J."/>
            <person name="Cannon S.B."/>
            <person name="Schlueter J."/>
            <person name="Ma J."/>
            <person name="Mitros T."/>
            <person name="Nelson W."/>
            <person name="Hyten D.L."/>
            <person name="Song Q."/>
            <person name="Thelen J.J."/>
            <person name="Cheng J."/>
            <person name="Xu D."/>
            <person name="Hellsten U."/>
            <person name="May G.D."/>
            <person name="Yu Y."/>
            <person name="Sakurai T."/>
            <person name="Umezawa T."/>
            <person name="Bhattacharyya M.K."/>
            <person name="Sandhu D."/>
            <person name="Valliyodan B."/>
            <person name="Lindquist E."/>
            <person name="Peto M."/>
            <person name="Grant D."/>
            <person name="Shu S."/>
            <person name="Goodstein D."/>
            <person name="Barry K."/>
            <person name="Futrell-Griggs M."/>
            <person name="Abernathy B."/>
            <person name="Du J."/>
            <person name="Tian Z."/>
            <person name="Zhu L."/>
            <person name="Gill N."/>
            <person name="Joshi T."/>
            <person name="Libault M."/>
            <person name="Sethuraman A."/>
            <person name="Zhang X.-C."/>
            <person name="Shinozaki K."/>
            <person name="Nguyen H.T."/>
            <person name="Wing R.A."/>
            <person name="Cregan P."/>
            <person name="Specht J."/>
            <person name="Grimwood J."/>
            <person name="Rokhsar D."/>
            <person name="Stacey G."/>
            <person name="Shoemaker R.C."/>
            <person name="Jackson S.A."/>
        </authorList>
    </citation>
    <scope>NUCLEOTIDE SEQUENCE</scope>
    <source>
        <strain evidence="3">cv. Williams 82</strain>
        <tissue evidence="2">Callus</tissue>
    </source>
</reference>
<evidence type="ECO:0000313" key="4">
    <source>
        <dbReference type="Proteomes" id="UP000008827"/>
    </source>
</evidence>
<proteinExistence type="predicted"/>
<protein>
    <submittedName>
        <fullName evidence="2 3">Uncharacterized protein</fullName>
    </submittedName>
</protein>
<keyword evidence="1" id="KW-0732">Signal</keyword>
<evidence type="ECO:0000313" key="2">
    <source>
        <dbReference type="EMBL" id="KRH32839.1"/>
    </source>
</evidence>
<dbReference type="EnsemblPlants" id="KRH32839">
    <property type="protein sequence ID" value="KRH32839"/>
    <property type="gene ID" value="GLYMA_10G080300"/>
</dbReference>
<gene>
    <name evidence="2" type="ORF">GLYMA_10G080300</name>
</gene>
<dbReference type="Gramene" id="KRH32839">
    <property type="protein sequence ID" value="KRH32839"/>
    <property type="gene ID" value="GLYMA_10G080300"/>
</dbReference>
<reference evidence="3" key="2">
    <citation type="submission" date="2018-02" db="UniProtKB">
        <authorList>
            <consortium name="EnsemblPlants"/>
        </authorList>
    </citation>
    <scope>IDENTIFICATION</scope>
    <source>
        <strain evidence="3">Williams 82</strain>
    </source>
</reference>
<accession>A0A0R0HQQ6</accession>
<evidence type="ECO:0000256" key="1">
    <source>
        <dbReference type="SAM" id="SignalP"/>
    </source>
</evidence>
<sequence>MANWAWTGVMVWAWVEKGGCLIGAEAMVKLSNQSTRSRLSYLMEYAMLWFWRMPSTLKVAVNSDLVECVVMMLNLDTMTDVTVKEEVVVEKITHRTRKRIRKKKALHAAAMVG</sequence>
<reference evidence="2" key="3">
    <citation type="submission" date="2018-07" db="EMBL/GenBank/DDBJ databases">
        <title>WGS assembly of Glycine max.</title>
        <authorList>
            <person name="Schmutz J."/>
            <person name="Cannon S."/>
            <person name="Schlueter J."/>
            <person name="Ma J."/>
            <person name="Mitros T."/>
            <person name="Nelson W."/>
            <person name="Hyten D."/>
            <person name="Song Q."/>
            <person name="Thelen J."/>
            <person name="Cheng J."/>
            <person name="Xu D."/>
            <person name="Hellsten U."/>
            <person name="May G."/>
            <person name="Yu Y."/>
            <person name="Sakurai T."/>
            <person name="Umezawa T."/>
            <person name="Bhattacharyya M."/>
            <person name="Sandhu D."/>
            <person name="Valliyodan B."/>
            <person name="Lindquist E."/>
            <person name="Peto M."/>
            <person name="Grant D."/>
            <person name="Shu S."/>
            <person name="Goodstein D."/>
            <person name="Barry K."/>
            <person name="Futrell-Griggs M."/>
            <person name="Abernathy B."/>
            <person name="Du J."/>
            <person name="Tian Z."/>
            <person name="Zhu L."/>
            <person name="Gill N."/>
            <person name="Joshi T."/>
            <person name="Libault M."/>
            <person name="Sethuraman A."/>
            <person name="Zhang X."/>
            <person name="Shinozaki K."/>
            <person name="Nguyen H."/>
            <person name="Wing R."/>
            <person name="Cregan P."/>
            <person name="Specht J."/>
            <person name="Grimwood J."/>
            <person name="Rokhsar D."/>
            <person name="Stacey G."/>
            <person name="Shoemaker R."/>
            <person name="Jackson S."/>
        </authorList>
    </citation>
    <scope>NUCLEOTIDE SEQUENCE</scope>
    <source>
        <tissue evidence="2">Callus</tissue>
    </source>
</reference>
<keyword evidence="4" id="KW-1185">Reference proteome</keyword>
<evidence type="ECO:0000313" key="3">
    <source>
        <dbReference type="EnsemblPlants" id="KRH32839"/>
    </source>
</evidence>
<dbReference type="Proteomes" id="UP000008827">
    <property type="component" value="Chromosome 10"/>
</dbReference>
<feature type="chain" id="PRO_5014521632" evidence="1">
    <location>
        <begin position="21"/>
        <end position="113"/>
    </location>
</feature>
<dbReference type="AlphaFoldDB" id="A0A0R0HQQ6"/>
<feature type="signal peptide" evidence="1">
    <location>
        <begin position="1"/>
        <end position="20"/>
    </location>
</feature>
<organism evidence="2">
    <name type="scientific">Glycine max</name>
    <name type="common">Soybean</name>
    <name type="synonym">Glycine hispida</name>
    <dbReference type="NCBI Taxonomy" id="3847"/>
    <lineage>
        <taxon>Eukaryota</taxon>
        <taxon>Viridiplantae</taxon>
        <taxon>Streptophyta</taxon>
        <taxon>Embryophyta</taxon>
        <taxon>Tracheophyta</taxon>
        <taxon>Spermatophyta</taxon>
        <taxon>Magnoliopsida</taxon>
        <taxon>eudicotyledons</taxon>
        <taxon>Gunneridae</taxon>
        <taxon>Pentapetalae</taxon>
        <taxon>rosids</taxon>
        <taxon>fabids</taxon>
        <taxon>Fabales</taxon>
        <taxon>Fabaceae</taxon>
        <taxon>Papilionoideae</taxon>
        <taxon>50 kb inversion clade</taxon>
        <taxon>NPAAA clade</taxon>
        <taxon>indigoferoid/millettioid clade</taxon>
        <taxon>Phaseoleae</taxon>
        <taxon>Glycine</taxon>
        <taxon>Glycine subgen. Soja</taxon>
    </lineage>
</organism>
<name>A0A0R0HQQ6_SOYBN</name>